<dbReference type="EMBL" id="CP013243">
    <property type="protein sequence ID" value="APH15987.1"/>
    <property type="molecule type" value="Genomic_DNA"/>
</dbReference>
<dbReference type="PANTHER" id="PTHR30349:SF82">
    <property type="entry name" value="INTEGRASE_RECOMBINASE YOEC-RELATED"/>
    <property type="match status" value="1"/>
</dbReference>
<dbReference type="Pfam" id="PF00589">
    <property type="entry name" value="Phage_integrase"/>
    <property type="match status" value="1"/>
</dbReference>
<dbReference type="GO" id="GO:0003677">
    <property type="term" value="F:DNA binding"/>
    <property type="evidence" value="ECO:0007669"/>
    <property type="project" value="InterPro"/>
</dbReference>
<evidence type="ECO:0000313" key="4">
    <source>
        <dbReference type="Proteomes" id="UP000182204"/>
    </source>
</evidence>
<accession>A0A1L3NIM6</accession>
<feature type="domain" description="Tyr recombinase" evidence="2">
    <location>
        <begin position="1"/>
        <end position="176"/>
    </location>
</feature>
<dbReference type="Gene3D" id="1.10.443.10">
    <property type="entry name" value="Intergrase catalytic core"/>
    <property type="match status" value="1"/>
</dbReference>
<dbReference type="PANTHER" id="PTHR30349">
    <property type="entry name" value="PHAGE INTEGRASE-RELATED"/>
    <property type="match status" value="1"/>
</dbReference>
<protein>
    <submittedName>
        <fullName evidence="3">Phage integrase family protein</fullName>
    </submittedName>
</protein>
<dbReference type="InterPro" id="IPR050090">
    <property type="entry name" value="Tyrosine_recombinase_XerCD"/>
</dbReference>
<dbReference type="SUPFAM" id="SSF56349">
    <property type="entry name" value="DNA breaking-rejoining enzymes"/>
    <property type="match status" value="1"/>
</dbReference>
<organism evidence="3 4">
    <name type="scientific">Clostridium sporogenes</name>
    <dbReference type="NCBI Taxonomy" id="1509"/>
    <lineage>
        <taxon>Bacteria</taxon>
        <taxon>Bacillati</taxon>
        <taxon>Bacillota</taxon>
        <taxon>Clostridia</taxon>
        <taxon>Eubacteriales</taxon>
        <taxon>Clostridiaceae</taxon>
        <taxon>Clostridium</taxon>
    </lineage>
</organism>
<evidence type="ECO:0000259" key="2">
    <source>
        <dbReference type="PROSITE" id="PS51898"/>
    </source>
</evidence>
<dbReference type="InterPro" id="IPR002104">
    <property type="entry name" value="Integrase_catalytic"/>
</dbReference>
<gene>
    <name evidence="3" type="ORF">NPD5_2131</name>
</gene>
<sequence>MVEPIKDKETVREIINYLKTQNERNAIMFGLGVFCGLRISDILNLKVKDVRKKWNLKIIQQKTGNRLEIVLNRELKKMIDNYTQDMKETDYLIKSRTGKNKPISRTQAYRIMKEVEEEFNLHNMGCHSTRKTFAYWLYLDNKKDIGLAQKALGHQSSATTLTYIGMDKERLNDAIKKLRY</sequence>
<dbReference type="InterPro" id="IPR013762">
    <property type="entry name" value="Integrase-like_cat_sf"/>
</dbReference>
<dbReference type="Proteomes" id="UP000182204">
    <property type="component" value="Chromosome"/>
</dbReference>
<keyword evidence="1" id="KW-0233">DNA recombination</keyword>
<dbReference type="GO" id="GO:0006310">
    <property type="term" value="P:DNA recombination"/>
    <property type="evidence" value="ECO:0007669"/>
    <property type="project" value="UniProtKB-KW"/>
</dbReference>
<dbReference type="AlphaFoldDB" id="A0A1L3NIM6"/>
<dbReference type="RefSeq" id="WP_080490417.1">
    <property type="nucleotide sequence ID" value="NZ_CP013243.1"/>
</dbReference>
<reference evidence="3 4" key="1">
    <citation type="submission" date="2015-11" db="EMBL/GenBank/DDBJ databases">
        <authorList>
            <person name="Hill K.K."/>
            <person name="Shirey T.B."/>
            <person name="Raphael B."/>
            <person name="Daligault H.E."/>
            <person name="Davenport K.W."/>
            <person name="Bruce D.C."/>
            <person name="Foley B.T."/>
            <person name="Johnson S.L."/>
        </authorList>
    </citation>
    <scope>NUCLEOTIDE SEQUENCE [LARGE SCALE GENOMIC DNA]</scope>
    <source>
        <strain evidence="3 4">CDC_1632</strain>
    </source>
</reference>
<evidence type="ECO:0000313" key="3">
    <source>
        <dbReference type="EMBL" id="APH15987.1"/>
    </source>
</evidence>
<dbReference type="GO" id="GO:0015074">
    <property type="term" value="P:DNA integration"/>
    <property type="evidence" value="ECO:0007669"/>
    <property type="project" value="InterPro"/>
</dbReference>
<dbReference type="PROSITE" id="PS51898">
    <property type="entry name" value="TYR_RECOMBINASE"/>
    <property type="match status" value="1"/>
</dbReference>
<dbReference type="InterPro" id="IPR011010">
    <property type="entry name" value="DNA_brk_join_enz"/>
</dbReference>
<evidence type="ECO:0000256" key="1">
    <source>
        <dbReference type="ARBA" id="ARBA00023172"/>
    </source>
</evidence>
<proteinExistence type="predicted"/>
<name>A0A1L3NIM6_CLOSG</name>